<gene>
    <name evidence="1" type="ORF">JHT90_09575</name>
</gene>
<sequence length="212" mass="23724">MVRYSTLSLTSRERIFLHSILVMYNTRGNASWTQDDAQYDIVVIGKEATDEQVAAIPQHIEVALSFNIDIQKNNCKIFYIASPIKATELIEKISQAEKALKRLDNGEQKAQQIPAKRVVLLQWPKAEIIAVNNVYPTLSAILSKRAMTLQELADISRKPQDICNSFIKQVIDSGAAAYLAEDAIQPVEQPKTSHVPKRGLLDRIRASLGLLK</sequence>
<accession>A0A974NDI3</accession>
<proteinExistence type="predicted"/>
<name>A0A974NDI3_9GAMM</name>
<protein>
    <submittedName>
        <fullName evidence="1">Uncharacterized protein</fullName>
    </submittedName>
</protein>
<organism evidence="1 2">
    <name type="scientific">Entomomonas asaccharolytica</name>
    <dbReference type="NCBI Taxonomy" id="2785331"/>
    <lineage>
        <taxon>Bacteria</taxon>
        <taxon>Pseudomonadati</taxon>
        <taxon>Pseudomonadota</taxon>
        <taxon>Gammaproteobacteria</taxon>
        <taxon>Pseudomonadales</taxon>
        <taxon>Pseudomonadaceae</taxon>
        <taxon>Entomomonas</taxon>
    </lineage>
</organism>
<reference evidence="1 2" key="1">
    <citation type="submission" date="2021-01" db="EMBL/GenBank/DDBJ databases">
        <title>Entomomonas sp. F2A isolated from a house cricket (Acheta domesticus).</title>
        <authorList>
            <person name="Spergser J."/>
            <person name="Busse H.-J."/>
        </authorList>
    </citation>
    <scope>NUCLEOTIDE SEQUENCE [LARGE SCALE GENOMIC DNA]</scope>
    <source>
        <strain evidence="1 2">F2A</strain>
    </source>
</reference>
<dbReference type="KEGG" id="eaz:JHT90_09575"/>
<dbReference type="EMBL" id="CP067393">
    <property type="protein sequence ID" value="QQP84658.1"/>
    <property type="molecule type" value="Genomic_DNA"/>
</dbReference>
<dbReference type="AlphaFoldDB" id="A0A974NDI3"/>
<evidence type="ECO:0000313" key="2">
    <source>
        <dbReference type="Proteomes" id="UP000595278"/>
    </source>
</evidence>
<evidence type="ECO:0000313" key="1">
    <source>
        <dbReference type="EMBL" id="QQP84658.1"/>
    </source>
</evidence>
<dbReference type="RefSeq" id="WP_201090555.1">
    <property type="nucleotide sequence ID" value="NZ_CP067393.1"/>
</dbReference>
<dbReference type="Proteomes" id="UP000595278">
    <property type="component" value="Chromosome"/>
</dbReference>
<keyword evidence="2" id="KW-1185">Reference proteome</keyword>